<keyword evidence="2" id="KW-1185">Reference proteome</keyword>
<dbReference type="NCBIfam" id="TIGR02867">
    <property type="entry name" value="spore_II_P"/>
    <property type="match status" value="1"/>
</dbReference>
<sequence length="348" mass="37993">MVTRRERKQREKRKLWLIAAAAVVIAAMFSGVYCIVFAQGATDGGDSGQGGKVPGFLVPWRDILSSGIPGFGAGDGVSPVKVRPVVTVQSFIRKVILFVTGVDIKDMRSLLRAEIPLMGLFKPGTPAVSAITLPNFPKFEFKGVTPDGKPLVGIYHTHTAESFVPSCGASHKPGGQRGEIVEVGAALQKRLAQHGIAAVHSRNIHDFPSFMKAYGPSEKTVRKMLADYPSIQMVFDIHRDAEKRDNVTVTVNGVAMARIALVVGMGQQDLVQPHWQQNHAFAKLIDARLNQHFPGLSRGIQLVDWRYNQHLHPRALLIEVGSQESSKEEAIRSIELLGDVVAEILSES</sequence>
<reference evidence="1 2" key="1">
    <citation type="submission" date="2023-07" db="EMBL/GenBank/DDBJ databases">
        <title>The novel representative of Negativicutes class, Anaeroselena agilis gen. nov. sp. nov.</title>
        <authorList>
            <person name="Prokofeva M.I."/>
            <person name="Elcheninov A.G."/>
            <person name="Klyukina A."/>
            <person name="Kublanov I.V."/>
            <person name="Frolov E.N."/>
            <person name="Podosokorskaya O.A."/>
        </authorList>
    </citation>
    <scope>NUCLEOTIDE SEQUENCE [LARGE SCALE GENOMIC DNA]</scope>
    <source>
        <strain evidence="1 2">4137-cl</strain>
    </source>
</reference>
<evidence type="ECO:0000313" key="1">
    <source>
        <dbReference type="EMBL" id="MDT8901974.1"/>
    </source>
</evidence>
<protein>
    <submittedName>
        <fullName evidence="1">Stage II sporulation protein P</fullName>
    </submittedName>
</protein>
<comment type="caution">
    <text evidence="1">The sequence shown here is derived from an EMBL/GenBank/DDBJ whole genome shotgun (WGS) entry which is preliminary data.</text>
</comment>
<dbReference type="Proteomes" id="UP001254848">
    <property type="component" value="Unassembled WGS sequence"/>
</dbReference>
<name>A0ABU3NYW4_9FIRM</name>
<dbReference type="Pfam" id="PF07454">
    <property type="entry name" value="SpoIIP"/>
    <property type="match status" value="1"/>
</dbReference>
<dbReference type="RefSeq" id="WP_413780468.1">
    <property type="nucleotide sequence ID" value="NZ_JAUOZS010000001.1"/>
</dbReference>
<gene>
    <name evidence="1" type="ORF">Q4T40_12030</name>
</gene>
<dbReference type="EMBL" id="JAUOZS010000001">
    <property type="protein sequence ID" value="MDT8901974.1"/>
    <property type="molecule type" value="Genomic_DNA"/>
</dbReference>
<organism evidence="1 2">
    <name type="scientific">Anaeroselena agilis</name>
    <dbReference type="NCBI Taxonomy" id="3063788"/>
    <lineage>
        <taxon>Bacteria</taxon>
        <taxon>Bacillati</taxon>
        <taxon>Bacillota</taxon>
        <taxon>Negativicutes</taxon>
        <taxon>Acetonemataceae</taxon>
        <taxon>Anaeroselena</taxon>
    </lineage>
</organism>
<dbReference type="InterPro" id="IPR010897">
    <property type="entry name" value="Spore_II_P"/>
</dbReference>
<evidence type="ECO:0000313" key="2">
    <source>
        <dbReference type="Proteomes" id="UP001254848"/>
    </source>
</evidence>
<proteinExistence type="predicted"/>
<accession>A0ABU3NYW4</accession>